<reference evidence="6" key="1">
    <citation type="submission" date="2021-01" db="EMBL/GenBank/DDBJ databases">
        <authorList>
            <person name="Li R."/>
            <person name="Bekaert M."/>
        </authorList>
    </citation>
    <scope>NUCLEOTIDE SEQUENCE</scope>
    <source>
        <strain evidence="6">Farmed</strain>
    </source>
</reference>
<feature type="transmembrane region" description="Helical" evidence="4">
    <location>
        <begin position="432"/>
        <end position="452"/>
    </location>
</feature>
<proteinExistence type="predicted"/>
<accession>A0A812BXX4</accession>
<evidence type="ECO:0000256" key="3">
    <source>
        <dbReference type="SAM" id="MobiDB-lite"/>
    </source>
</evidence>
<dbReference type="GO" id="GO:0000166">
    <property type="term" value="F:nucleotide binding"/>
    <property type="evidence" value="ECO:0007669"/>
    <property type="project" value="UniProtKB-KW"/>
</dbReference>
<feature type="transmembrane region" description="Helical" evidence="4">
    <location>
        <begin position="139"/>
        <end position="162"/>
    </location>
</feature>
<evidence type="ECO:0000259" key="5">
    <source>
        <dbReference type="Pfam" id="PF06327"/>
    </source>
</evidence>
<evidence type="ECO:0000313" key="6">
    <source>
        <dbReference type="EMBL" id="CAE1251509.1"/>
    </source>
</evidence>
<dbReference type="InterPro" id="IPR009398">
    <property type="entry name" value="Adcy_conserved_dom"/>
</dbReference>
<evidence type="ECO:0000313" key="7">
    <source>
        <dbReference type="Proteomes" id="UP000597762"/>
    </source>
</evidence>
<protein>
    <submittedName>
        <fullName evidence="6">ADCY5</fullName>
        <ecNumber evidence="6">4.6.1.1</ecNumber>
    </submittedName>
</protein>
<evidence type="ECO:0000256" key="4">
    <source>
        <dbReference type="SAM" id="Phobius"/>
    </source>
</evidence>
<sequence length="627" mass="70921">MINCSSFNKKVGPSDSYREKTHRKNNSPGNSVQSTKESKRLGFKDMNNIHQKLGYGDQILVKDPENEVNEYLSRAIDARSVDQLRAEHVKPISLKFLKKEYEEKYSKVRDVMFGSHLLCVLIVFLIIVAIHIIIIPSSTIFRCLCIIGSVFLCLLLFVVLMEGVKHTPSWIASMATQIAVNRLVNHTVVILAVVMLFLVSFLDMFALDNSSIENCLQNLTLFDYNYTLLADFNITLGNEGNMCTNYLPSSHFPEYFTFSVLMTLICSALFLQTGSMFKLGLTIVITTAYIIILFTVQVNLFDNKDILLKANIDQNVDAPSYTIDLKYETTFVILLLTVILFIHARQVESTARLDSLWKWQAMEEMEQMKNLKAYNLKLVCNILPLNVAEHFLKNQFKKDEVCIKIKLAFCIAFSSPFYFTVIFSLLPNSPLLFSLCLLLFSLVSHFAHRLLLSPYTRLPASQFFPSHSPLRPTICSTLPSYKLFTFSPFTPHYPFPFAPLPVFHSMPFAHPHPAVKFIILCISPNQSVYPAWVHSTLFSLVPFSSFLVIQTTPPTLLFSLSSILHSPTPPSQQFSLSHFAAFLALHSAPIPSPPNCLGYPPLLTYPHFQSISPHSTSSPSLFTHPTL</sequence>
<gene>
    <name evidence="6" type="ORF">SPHA_27544</name>
</gene>
<dbReference type="Proteomes" id="UP000597762">
    <property type="component" value="Unassembled WGS sequence"/>
</dbReference>
<keyword evidence="2 6" id="KW-0456">Lyase</keyword>
<evidence type="ECO:0000256" key="2">
    <source>
        <dbReference type="ARBA" id="ARBA00023239"/>
    </source>
</evidence>
<keyword evidence="4" id="KW-0812">Transmembrane</keyword>
<dbReference type="OrthoDB" id="2107370at2759"/>
<organism evidence="6 7">
    <name type="scientific">Acanthosepion pharaonis</name>
    <name type="common">Pharaoh cuttlefish</name>
    <name type="synonym">Sepia pharaonis</name>
    <dbReference type="NCBI Taxonomy" id="158019"/>
    <lineage>
        <taxon>Eukaryota</taxon>
        <taxon>Metazoa</taxon>
        <taxon>Spiralia</taxon>
        <taxon>Lophotrochozoa</taxon>
        <taxon>Mollusca</taxon>
        <taxon>Cephalopoda</taxon>
        <taxon>Coleoidea</taxon>
        <taxon>Decapodiformes</taxon>
        <taxon>Sepiida</taxon>
        <taxon>Sepiina</taxon>
        <taxon>Sepiidae</taxon>
        <taxon>Acanthosepion</taxon>
    </lineage>
</organism>
<dbReference type="PANTHER" id="PTHR45627">
    <property type="entry name" value="ADENYLATE CYCLASE TYPE 1"/>
    <property type="match status" value="1"/>
</dbReference>
<feature type="transmembrane region" description="Helical" evidence="4">
    <location>
        <begin position="279"/>
        <end position="301"/>
    </location>
</feature>
<feature type="domain" description="Adenylate cyclase conserved" evidence="5">
    <location>
        <begin position="34"/>
        <end position="113"/>
    </location>
</feature>
<dbReference type="GO" id="GO:0006171">
    <property type="term" value="P:cAMP biosynthetic process"/>
    <property type="evidence" value="ECO:0007669"/>
    <property type="project" value="InterPro"/>
</dbReference>
<keyword evidence="7" id="KW-1185">Reference proteome</keyword>
<keyword evidence="4" id="KW-0472">Membrane</keyword>
<feature type="transmembrane region" description="Helical" evidence="4">
    <location>
        <begin position="325"/>
        <end position="344"/>
    </location>
</feature>
<dbReference type="GO" id="GO:0007189">
    <property type="term" value="P:adenylate cyclase-activating G protein-coupled receptor signaling pathway"/>
    <property type="evidence" value="ECO:0007669"/>
    <property type="project" value="TreeGrafter"/>
</dbReference>
<feature type="transmembrane region" description="Helical" evidence="4">
    <location>
        <begin position="255"/>
        <end position="272"/>
    </location>
</feature>
<dbReference type="EC" id="4.6.1.1" evidence="6"/>
<evidence type="ECO:0000256" key="1">
    <source>
        <dbReference type="ARBA" id="ARBA00022741"/>
    </source>
</evidence>
<feature type="transmembrane region" description="Helical" evidence="4">
    <location>
        <begin position="111"/>
        <end position="133"/>
    </location>
</feature>
<comment type="caution">
    <text evidence="6">The sequence shown here is derived from an EMBL/GenBank/DDBJ whole genome shotgun (WGS) entry which is preliminary data.</text>
</comment>
<keyword evidence="1" id="KW-0547">Nucleotide-binding</keyword>
<dbReference type="Pfam" id="PF06327">
    <property type="entry name" value="Adcy_cons_dom"/>
    <property type="match status" value="1"/>
</dbReference>
<feature type="compositionally biased region" description="Polar residues" evidence="3">
    <location>
        <begin position="26"/>
        <end position="35"/>
    </location>
</feature>
<dbReference type="GO" id="GO:0005886">
    <property type="term" value="C:plasma membrane"/>
    <property type="evidence" value="ECO:0007669"/>
    <property type="project" value="InterPro"/>
</dbReference>
<feature type="transmembrane region" description="Helical" evidence="4">
    <location>
        <begin position="183"/>
        <end position="202"/>
    </location>
</feature>
<dbReference type="AlphaFoldDB" id="A0A812BXX4"/>
<feature type="transmembrane region" description="Helical" evidence="4">
    <location>
        <begin position="407"/>
        <end position="426"/>
    </location>
</feature>
<dbReference type="PANTHER" id="PTHR45627:SF16">
    <property type="entry name" value="ADENYLATE CYCLASE"/>
    <property type="match status" value="1"/>
</dbReference>
<keyword evidence="4" id="KW-1133">Transmembrane helix</keyword>
<feature type="region of interest" description="Disordered" evidence="3">
    <location>
        <begin position="1"/>
        <end position="37"/>
    </location>
</feature>
<dbReference type="GO" id="GO:0004016">
    <property type="term" value="F:adenylate cyclase activity"/>
    <property type="evidence" value="ECO:0007669"/>
    <property type="project" value="UniProtKB-EC"/>
</dbReference>
<name>A0A812BXX4_ACAPH</name>
<dbReference type="EMBL" id="CAHIKZ030001073">
    <property type="protein sequence ID" value="CAE1251509.1"/>
    <property type="molecule type" value="Genomic_DNA"/>
</dbReference>